<dbReference type="SUPFAM" id="SSF56935">
    <property type="entry name" value="Porins"/>
    <property type="match status" value="1"/>
</dbReference>
<sequence length="386" mass="42064">MQQIPDHNALAAIGQHPNEARPKLRVRGLRAATALAFLASTGLARAGEAEQSTFEFYGQLNFGIFHVDDGQGNDTYLTDNDNSNSRIGIIHQTELANGHRLKFHFESGLGFSGSAAATLDDNDLGLKWRRTELRKLEVVYSTPTYGRLSFGQGSTGTDGVAETDFSGTSVVHYSSINALAGSAEFHTVSGAGSGTTINAAFRNFDGARRFRLRYDSAPYNGFGLAISAGEEVLRHGDDRDYYDLALRYDRDLDQFKVSGRIGYAWAGSDRSTVASSIAVFHKATGLNLAFATGRQQETGADYAYLKLGLKRRWIDMGETAVSFDLFKGDDLVGIGSQSTSYGLGIVQKWDRYDTELYAGYRNYELTGASVAVADIDVAVIGARWKF</sequence>
<dbReference type="InterPro" id="IPR023614">
    <property type="entry name" value="Porin_dom_sf"/>
</dbReference>
<proteinExistence type="predicted"/>
<dbReference type="Pfam" id="PF13609">
    <property type="entry name" value="Porin_4"/>
    <property type="match status" value="1"/>
</dbReference>
<dbReference type="AlphaFoldDB" id="A0A061SP70"/>
<dbReference type="GO" id="GO:0015288">
    <property type="term" value="F:porin activity"/>
    <property type="evidence" value="ECO:0007669"/>
    <property type="project" value="InterPro"/>
</dbReference>
<keyword evidence="3" id="KW-1185">Reference proteome</keyword>
<dbReference type="Gene3D" id="2.40.160.10">
    <property type="entry name" value="Porin"/>
    <property type="match status" value="1"/>
</dbReference>
<reference evidence="2 3" key="1">
    <citation type="journal article" date="2014" name="Genome Announc.">
        <title>Draft Genome Sequences of Two Isolates of the Roseobacter Group, Sulfitobacter sp. Strains 3SOLIMAR09 and 1FIGIMAR09, from Harbors of Mallorca Island (Mediterranean Sea).</title>
        <authorList>
            <person name="Mas-Llado M."/>
            <person name="Pina-Villalonga J.M."/>
            <person name="Brunet-Galmes I."/>
            <person name="Nogales B."/>
            <person name="Bosch R."/>
        </authorList>
    </citation>
    <scope>NUCLEOTIDE SEQUENCE [LARGE SCALE GENOMIC DNA]</scope>
    <source>
        <strain evidence="2 3">1FIGIMAR09</strain>
    </source>
</reference>
<protein>
    <recommendedName>
        <fullName evidence="1">Porin domain-containing protein</fullName>
    </recommendedName>
</protein>
<dbReference type="Proteomes" id="UP000027337">
    <property type="component" value="Unassembled WGS sequence"/>
</dbReference>
<dbReference type="RefSeq" id="WP_152543024.1">
    <property type="nucleotide sequence ID" value="NZ_JEMU01000010.1"/>
</dbReference>
<dbReference type="STRING" id="83219.PM02_12765"/>
<accession>A0A061SP70</accession>
<comment type="caution">
    <text evidence="2">The sequence shown here is derived from an EMBL/GenBank/DDBJ whole genome shotgun (WGS) entry which is preliminary data.</text>
</comment>
<feature type="domain" description="Porin" evidence="1">
    <location>
        <begin position="31"/>
        <end position="366"/>
    </location>
</feature>
<evidence type="ECO:0000259" key="1">
    <source>
        <dbReference type="Pfam" id="PF13609"/>
    </source>
</evidence>
<gene>
    <name evidence="2" type="ORF">PM02_12765</name>
</gene>
<evidence type="ECO:0000313" key="2">
    <source>
        <dbReference type="EMBL" id="KAJ02642.1"/>
    </source>
</evidence>
<dbReference type="InterPro" id="IPR033900">
    <property type="entry name" value="Gram_neg_porin_domain"/>
</dbReference>
<name>A0A061SP70_9RHOB</name>
<evidence type="ECO:0000313" key="3">
    <source>
        <dbReference type="Proteomes" id="UP000027337"/>
    </source>
</evidence>
<dbReference type="GO" id="GO:0016020">
    <property type="term" value="C:membrane"/>
    <property type="evidence" value="ECO:0007669"/>
    <property type="project" value="InterPro"/>
</dbReference>
<dbReference type="EMBL" id="JEMU01000010">
    <property type="protein sequence ID" value="KAJ02642.1"/>
    <property type="molecule type" value="Genomic_DNA"/>
</dbReference>
<organism evidence="2 3">
    <name type="scientific">Sulfitobacter mediterraneus</name>
    <dbReference type="NCBI Taxonomy" id="83219"/>
    <lineage>
        <taxon>Bacteria</taxon>
        <taxon>Pseudomonadati</taxon>
        <taxon>Pseudomonadota</taxon>
        <taxon>Alphaproteobacteria</taxon>
        <taxon>Rhodobacterales</taxon>
        <taxon>Roseobacteraceae</taxon>
        <taxon>Sulfitobacter</taxon>
    </lineage>
</organism>
<dbReference type="eggNOG" id="COG3203">
    <property type="taxonomic scope" value="Bacteria"/>
</dbReference>